<dbReference type="AlphaFoldDB" id="A0AAW0EE64"/>
<dbReference type="EMBL" id="JAWWNJ010000001">
    <property type="protein sequence ID" value="KAK7063399.1"/>
    <property type="molecule type" value="Genomic_DNA"/>
</dbReference>
<organism evidence="1 2">
    <name type="scientific">Favolaschia claudopus</name>
    <dbReference type="NCBI Taxonomy" id="2862362"/>
    <lineage>
        <taxon>Eukaryota</taxon>
        <taxon>Fungi</taxon>
        <taxon>Dikarya</taxon>
        <taxon>Basidiomycota</taxon>
        <taxon>Agaricomycotina</taxon>
        <taxon>Agaricomycetes</taxon>
        <taxon>Agaricomycetidae</taxon>
        <taxon>Agaricales</taxon>
        <taxon>Marasmiineae</taxon>
        <taxon>Mycenaceae</taxon>
        <taxon>Favolaschia</taxon>
    </lineage>
</organism>
<comment type="caution">
    <text evidence="1">The sequence shown here is derived from an EMBL/GenBank/DDBJ whole genome shotgun (WGS) entry which is preliminary data.</text>
</comment>
<evidence type="ECO:0000313" key="2">
    <source>
        <dbReference type="Proteomes" id="UP001362999"/>
    </source>
</evidence>
<dbReference type="Gene3D" id="3.80.10.10">
    <property type="entry name" value="Ribonuclease Inhibitor"/>
    <property type="match status" value="1"/>
</dbReference>
<protein>
    <submittedName>
        <fullName evidence="1">Uncharacterized protein</fullName>
    </submittedName>
</protein>
<gene>
    <name evidence="1" type="ORF">R3P38DRAFT_3164404</name>
</gene>
<reference evidence="1 2" key="1">
    <citation type="journal article" date="2024" name="J Genomics">
        <title>Draft genome sequencing and assembly of Favolaschia claudopus CIRM-BRFM 2984 isolated from oak limbs.</title>
        <authorList>
            <person name="Navarro D."/>
            <person name="Drula E."/>
            <person name="Chaduli D."/>
            <person name="Cazenave R."/>
            <person name="Ahrendt S."/>
            <person name="Wang J."/>
            <person name="Lipzen A."/>
            <person name="Daum C."/>
            <person name="Barry K."/>
            <person name="Grigoriev I.V."/>
            <person name="Favel A."/>
            <person name="Rosso M.N."/>
            <person name="Martin F."/>
        </authorList>
    </citation>
    <scope>NUCLEOTIDE SEQUENCE [LARGE SCALE GENOMIC DNA]</scope>
    <source>
        <strain evidence="1 2">CIRM-BRFM 2984</strain>
    </source>
</reference>
<dbReference type="InterPro" id="IPR032675">
    <property type="entry name" value="LRR_dom_sf"/>
</dbReference>
<dbReference type="Proteomes" id="UP001362999">
    <property type="component" value="Unassembled WGS sequence"/>
</dbReference>
<sequence>MSSAQVKNKIQVVAGPRLIKSANAELMGSNSPHLLRHVRELNISRKSTIHFCSLPFTHLETLSIHTAALPESPEQLQPLLCSPNLRKLTLATFDGFSSCLHFLSLCPTVRDLRLSCKPDADHAGELRRRDLPLVLLEALFLKLEGTHSSPPQKLHASSLHPIDLSNLKALHIWEFSLVAWDTLPAEAHESIRILDINFSTNQLASEHPLLSSFENLVVLRLGLIEIGEPDVHRILASISKPHRIQRVIIGMSSDQAESYNHQECWRIDTILLSLALSRVAIEFEFEPTANNAEVLLRLLFPHLAAGSEPPSTESNMNGFSKKFSVVYSPAGVDEFWQRDLLSTWRIVE</sequence>
<proteinExistence type="predicted"/>
<keyword evidence="2" id="KW-1185">Reference proteome</keyword>
<name>A0AAW0EE64_9AGAR</name>
<evidence type="ECO:0000313" key="1">
    <source>
        <dbReference type="EMBL" id="KAK7063399.1"/>
    </source>
</evidence>
<accession>A0AAW0EE64</accession>